<name>A0A067PKG6_9AGAM</name>
<gene>
    <name evidence="2" type="ORF">JAAARDRAFT_199129</name>
</gene>
<feature type="compositionally biased region" description="Polar residues" evidence="1">
    <location>
        <begin position="260"/>
        <end position="270"/>
    </location>
</feature>
<dbReference type="STRING" id="933084.A0A067PKG6"/>
<dbReference type="InterPro" id="IPR036047">
    <property type="entry name" value="F-box-like_dom_sf"/>
</dbReference>
<dbReference type="Proteomes" id="UP000027265">
    <property type="component" value="Unassembled WGS sequence"/>
</dbReference>
<feature type="compositionally biased region" description="Low complexity" evidence="1">
    <location>
        <begin position="242"/>
        <end position="259"/>
    </location>
</feature>
<reference evidence="3" key="1">
    <citation type="journal article" date="2014" name="Proc. Natl. Acad. Sci. U.S.A.">
        <title>Extensive sampling of basidiomycete genomes demonstrates inadequacy of the white-rot/brown-rot paradigm for wood decay fungi.</title>
        <authorList>
            <person name="Riley R."/>
            <person name="Salamov A.A."/>
            <person name="Brown D.W."/>
            <person name="Nagy L.G."/>
            <person name="Floudas D."/>
            <person name="Held B.W."/>
            <person name="Levasseur A."/>
            <person name="Lombard V."/>
            <person name="Morin E."/>
            <person name="Otillar R."/>
            <person name="Lindquist E.A."/>
            <person name="Sun H."/>
            <person name="LaButti K.M."/>
            <person name="Schmutz J."/>
            <person name="Jabbour D."/>
            <person name="Luo H."/>
            <person name="Baker S.E."/>
            <person name="Pisabarro A.G."/>
            <person name="Walton J.D."/>
            <person name="Blanchette R.A."/>
            <person name="Henrissat B."/>
            <person name="Martin F."/>
            <person name="Cullen D."/>
            <person name="Hibbett D.S."/>
            <person name="Grigoriev I.V."/>
        </authorList>
    </citation>
    <scope>NUCLEOTIDE SEQUENCE [LARGE SCALE GENOMIC DNA]</scope>
    <source>
        <strain evidence="3">MUCL 33604</strain>
    </source>
</reference>
<proteinExistence type="predicted"/>
<keyword evidence="3" id="KW-1185">Reference proteome</keyword>
<dbReference type="InParanoid" id="A0A067PKG6"/>
<dbReference type="HOGENOM" id="CLU_046444_0_0_1"/>
<organism evidence="2 3">
    <name type="scientific">Jaapia argillacea MUCL 33604</name>
    <dbReference type="NCBI Taxonomy" id="933084"/>
    <lineage>
        <taxon>Eukaryota</taxon>
        <taxon>Fungi</taxon>
        <taxon>Dikarya</taxon>
        <taxon>Basidiomycota</taxon>
        <taxon>Agaricomycotina</taxon>
        <taxon>Agaricomycetes</taxon>
        <taxon>Agaricomycetidae</taxon>
        <taxon>Jaapiales</taxon>
        <taxon>Jaapiaceae</taxon>
        <taxon>Jaapia</taxon>
    </lineage>
</organism>
<evidence type="ECO:0000313" key="2">
    <source>
        <dbReference type="EMBL" id="KDQ51482.1"/>
    </source>
</evidence>
<dbReference type="SUPFAM" id="SSF81383">
    <property type="entry name" value="F-box domain"/>
    <property type="match status" value="1"/>
</dbReference>
<dbReference type="CDD" id="cd09917">
    <property type="entry name" value="F-box_SF"/>
    <property type="match status" value="1"/>
</dbReference>
<protein>
    <recommendedName>
        <fullName evidence="4">F-box domain-containing protein</fullName>
    </recommendedName>
</protein>
<feature type="region of interest" description="Disordered" evidence="1">
    <location>
        <begin position="242"/>
        <end position="270"/>
    </location>
</feature>
<accession>A0A067PKG6</accession>
<evidence type="ECO:0000256" key="1">
    <source>
        <dbReference type="SAM" id="MobiDB-lite"/>
    </source>
</evidence>
<dbReference type="AlphaFoldDB" id="A0A067PKG6"/>
<evidence type="ECO:0008006" key="4">
    <source>
        <dbReference type="Google" id="ProtNLM"/>
    </source>
</evidence>
<sequence length="270" mass="30777">MTLTFLGGLPVELVESIIHFIGDRKDILSLALTCRSCKEILLPDVYSYRKIHTRISSNFFYVWNHLSQNPLMCRQIRFIRISTDSVTRNPRIQKSSCLVGMEEQERVLCRAIKQMKFLKTFQWDWGWGPNVLWCVPGLWDALTCCLELENVLVEERVPGKADGKSIFYSQLFSVRGLENFDFQTSLGDKYPGHPQPDTEPRTDHIIAFLSNNPTLQTLRLSFSYCSSYDYFSRPVPSISVQPSHPSTFPTFTPSDSASSNATLESSPNSS</sequence>
<dbReference type="OrthoDB" id="3249214at2759"/>
<dbReference type="EMBL" id="KL197748">
    <property type="protein sequence ID" value="KDQ51482.1"/>
    <property type="molecule type" value="Genomic_DNA"/>
</dbReference>
<evidence type="ECO:0000313" key="3">
    <source>
        <dbReference type="Proteomes" id="UP000027265"/>
    </source>
</evidence>